<proteinExistence type="predicted"/>
<comment type="caution">
    <text evidence="2">The sequence shown here is derived from an EMBL/GenBank/DDBJ whole genome shotgun (WGS) entry which is preliminary data.</text>
</comment>
<evidence type="ECO:0000313" key="3">
    <source>
        <dbReference type="Proteomes" id="UP001501102"/>
    </source>
</evidence>
<reference evidence="2 3" key="1">
    <citation type="journal article" date="2019" name="Int. J. Syst. Evol. Microbiol.">
        <title>The Global Catalogue of Microorganisms (GCM) 10K type strain sequencing project: providing services to taxonomists for standard genome sequencing and annotation.</title>
        <authorList>
            <consortium name="The Broad Institute Genomics Platform"/>
            <consortium name="The Broad Institute Genome Sequencing Center for Infectious Disease"/>
            <person name="Wu L."/>
            <person name="Ma J."/>
        </authorList>
    </citation>
    <scope>NUCLEOTIDE SEQUENCE [LARGE SCALE GENOMIC DNA]</scope>
    <source>
        <strain evidence="2 3">JCM 4087</strain>
    </source>
</reference>
<dbReference type="Proteomes" id="UP001501102">
    <property type="component" value="Unassembled WGS sequence"/>
</dbReference>
<dbReference type="EMBL" id="BAAAXZ010000017">
    <property type="protein sequence ID" value="GAA2911205.1"/>
    <property type="molecule type" value="Genomic_DNA"/>
</dbReference>
<protein>
    <submittedName>
        <fullName evidence="2">Uncharacterized protein</fullName>
    </submittedName>
</protein>
<gene>
    <name evidence="2" type="ORF">GCM10020221_03690</name>
</gene>
<keyword evidence="3" id="KW-1185">Reference proteome</keyword>
<feature type="region of interest" description="Disordered" evidence="1">
    <location>
        <begin position="249"/>
        <end position="273"/>
    </location>
</feature>
<organism evidence="2 3">
    <name type="scientific">Streptomyces thioluteus</name>
    <dbReference type="NCBI Taxonomy" id="66431"/>
    <lineage>
        <taxon>Bacteria</taxon>
        <taxon>Bacillati</taxon>
        <taxon>Actinomycetota</taxon>
        <taxon>Actinomycetes</taxon>
        <taxon>Kitasatosporales</taxon>
        <taxon>Streptomycetaceae</taxon>
        <taxon>Streptomyces</taxon>
    </lineage>
</organism>
<sequence>MARARVTASFTQSRIGASLVWQARKMSPSETGLLQNDVAGRVDETDRAGGRDLEGLVVGAVLLGLLGHEADVRDRAHGGRVEGAVGAAVVDDDLVDAGVRAVGQHREGVGLLAVRAPHVAGGADHGRHRGVDDDVGRDVQVGDALVGVDHGEGRALRQLGVEGRLDLVAEAVRHGLQALEDGAEAVVGAEAGGGEHLAVLGERLREEGAHATWPKTIGSETFIIVALRCTEKSTSSALARATWAARNSRRAATRMTEASTTSPASTGTDSRRTVVVPSAATSSMRRVPSSATTADFSVERKSFSPMVATFVFDSEVQAPMRCGWVLA</sequence>
<evidence type="ECO:0000256" key="1">
    <source>
        <dbReference type="SAM" id="MobiDB-lite"/>
    </source>
</evidence>
<feature type="compositionally biased region" description="Polar residues" evidence="1">
    <location>
        <begin position="256"/>
        <end position="268"/>
    </location>
</feature>
<accession>A0ABN3WEJ9</accession>
<name>A0ABN3WEJ9_STRTU</name>
<evidence type="ECO:0000313" key="2">
    <source>
        <dbReference type="EMBL" id="GAA2911205.1"/>
    </source>
</evidence>